<dbReference type="AlphaFoldDB" id="A0AAN9J873"/>
<organism evidence="1 2">
    <name type="scientific">Clitoria ternatea</name>
    <name type="common">Butterfly pea</name>
    <dbReference type="NCBI Taxonomy" id="43366"/>
    <lineage>
        <taxon>Eukaryota</taxon>
        <taxon>Viridiplantae</taxon>
        <taxon>Streptophyta</taxon>
        <taxon>Embryophyta</taxon>
        <taxon>Tracheophyta</taxon>
        <taxon>Spermatophyta</taxon>
        <taxon>Magnoliopsida</taxon>
        <taxon>eudicotyledons</taxon>
        <taxon>Gunneridae</taxon>
        <taxon>Pentapetalae</taxon>
        <taxon>rosids</taxon>
        <taxon>fabids</taxon>
        <taxon>Fabales</taxon>
        <taxon>Fabaceae</taxon>
        <taxon>Papilionoideae</taxon>
        <taxon>50 kb inversion clade</taxon>
        <taxon>NPAAA clade</taxon>
        <taxon>indigoferoid/millettioid clade</taxon>
        <taxon>Phaseoleae</taxon>
        <taxon>Clitoria</taxon>
    </lineage>
</organism>
<sequence length="96" mass="11087">MYDHSHTIVCLLSIHCISTHLSSSPFYLQAESPIISCVHHPDSIRFHLRWTLKIEVHHGYILVLNHSRWICFHSHDHSCEIRVEAVIVLQVLLSAA</sequence>
<dbReference type="EMBL" id="JAYKXN010000004">
    <property type="protein sequence ID" value="KAK7293296.1"/>
    <property type="molecule type" value="Genomic_DNA"/>
</dbReference>
<evidence type="ECO:0000313" key="1">
    <source>
        <dbReference type="EMBL" id="KAK7293296.1"/>
    </source>
</evidence>
<protein>
    <submittedName>
        <fullName evidence="1">Uncharacterized protein</fullName>
    </submittedName>
</protein>
<gene>
    <name evidence="1" type="ORF">RJT34_16159</name>
</gene>
<dbReference type="Proteomes" id="UP001359559">
    <property type="component" value="Unassembled WGS sequence"/>
</dbReference>
<accession>A0AAN9J873</accession>
<evidence type="ECO:0000313" key="2">
    <source>
        <dbReference type="Proteomes" id="UP001359559"/>
    </source>
</evidence>
<proteinExistence type="predicted"/>
<reference evidence="1 2" key="1">
    <citation type="submission" date="2024-01" db="EMBL/GenBank/DDBJ databases">
        <title>The genomes of 5 underutilized Papilionoideae crops provide insights into root nodulation and disease resistance.</title>
        <authorList>
            <person name="Yuan L."/>
        </authorList>
    </citation>
    <scope>NUCLEOTIDE SEQUENCE [LARGE SCALE GENOMIC DNA]</scope>
    <source>
        <strain evidence="1">LY-2023</strain>
        <tissue evidence="1">Leaf</tissue>
    </source>
</reference>
<keyword evidence="2" id="KW-1185">Reference proteome</keyword>
<name>A0AAN9J873_CLITE</name>
<comment type="caution">
    <text evidence="1">The sequence shown here is derived from an EMBL/GenBank/DDBJ whole genome shotgun (WGS) entry which is preliminary data.</text>
</comment>